<dbReference type="RefSeq" id="WP_042215650.1">
    <property type="nucleotide sequence ID" value="NZ_BBLU01000013.1"/>
</dbReference>
<feature type="domain" description="CobQ/CobB/MinD/ParA nucleotide binding" evidence="1">
    <location>
        <begin position="126"/>
        <end position="351"/>
    </location>
</feature>
<dbReference type="InterPro" id="IPR002586">
    <property type="entry name" value="CobQ/CobB/MinD/ParA_Nub-bd_dom"/>
</dbReference>
<accession>A0A1H6WWM6</accession>
<dbReference type="InterPro" id="IPR027417">
    <property type="entry name" value="P-loop_NTPase"/>
</dbReference>
<reference evidence="3" key="1">
    <citation type="submission" date="2016-10" db="EMBL/GenBank/DDBJ databases">
        <authorList>
            <person name="Varghese N."/>
        </authorList>
    </citation>
    <scope>NUCLEOTIDE SEQUENCE [LARGE SCALE GENOMIC DNA]</scope>
    <source>
        <strain evidence="3">DSM 24868</strain>
    </source>
</reference>
<dbReference type="Gene3D" id="3.40.50.300">
    <property type="entry name" value="P-loop containing nucleotide triphosphate hydrolases"/>
    <property type="match status" value="1"/>
</dbReference>
<evidence type="ECO:0000313" key="2">
    <source>
        <dbReference type="EMBL" id="SEJ21273.1"/>
    </source>
</evidence>
<gene>
    <name evidence="2" type="ORF">SAMN05421637_1173</name>
</gene>
<sequence length="391" mass="39190">MTAAARAVIAVRGPDEARVVAALDAHPGIVVVRRCPDLAEAIAVAQAGLGTVVIVSDQPHLDADAVASIRSAGVGLVGVASGPAPRLDMLGIRIAREDLVDAVLAAVARPAPALAAPVPRGEGGLVAVWGTGGAPGRTTVAVNVAAEAAIAGHRTLLVDLDMYGASIATALGLVDEAPGVAAVTRAATRGEDVAAALSRQLTEVAPRLSVLTGLPRAARWPEVTPGGLERLWPALRAAADVVVVDVAAPVDPGGGSLARPGRDGATLAALAEADVVLAVGGAEPHQLVRLVQALVDHEGPAPVVAVNRIRSSVAGSRPEDAIAASLGRHAGVTEVWPLPWDPRACDAAAREGRALAEVAPRSPLRAAIASMGAALVEDARASRRSPAAVTD</sequence>
<dbReference type="STRING" id="1043493.SAMN05421637_1173"/>
<evidence type="ECO:0000259" key="1">
    <source>
        <dbReference type="Pfam" id="PF01656"/>
    </source>
</evidence>
<dbReference type="eggNOG" id="COG0455">
    <property type="taxonomic scope" value="Bacteria"/>
</dbReference>
<keyword evidence="3" id="KW-1185">Reference proteome</keyword>
<proteinExistence type="predicted"/>
<dbReference type="AlphaFoldDB" id="A0A1H6WWM6"/>
<dbReference type="Pfam" id="PF01656">
    <property type="entry name" value="CbiA"/>
    <property type="match status" value="1"/>
</dbReference>
<evidence type="ECO:0000313" key="3">
    <source>
        <dbReference type="Proteomes" id="UP000183315"/>
    </source>
</evidence>
<dbReference type="EMBL" id="FNZI01000002">
    <property type="protein sequence ID" value="SEJ21273.1"/>
    <property type="molecule type" value="Genomic_DNA"/>
</dbReference>
<organism evidence="2 3">
    <name type="scientific">Demequina mangrovi</name>
    <dbReference type="NCBI Taxonomy" id="1043493"/>
    <lineage>
        <taxon>Bacteria</taxon>
        <taxon>Bacillati</taxon>
        <taxon>Actinomycetota</taxon>
        <taxon>Actinomycetes</taxon>
        <taxon>Micrococcales</taxon>
        <taxon>Demequinaceae</taxon>
        <taxon>Demequina</taxon>
    </lineage>
</organism>
<protein>
    <submittedName>
        <fullName evidence="2">Flp pilus assembly protein, ATPase CpaE</fullName>
    </submittedName>
</protein>
<name>A0A1H6WWM6_9MICO</name>
<dbReference type="SUPFAM" id="SSF52540">
    <property type="entry name" value="P-loop containing nucleoside triphosphate hydrolases"/>
    <property type="match status" value="1"/>
</dbReference>
<dbReference type="Proteomes" id="UP000183315">
    <property type="component" value="Unassembled WGS sequence"/>
</dbReference>